<keyword evidence="3 7" id="KW-0812">Transmembrane</keyword>
<evidence type="ECO:0000256" key="7">
    <source>
        <dbReference type="SAM" id="Phobius"/>
    </source>
</evidence>
<proteinExistence type="predicted"/>
<keyword evidence="2" id="KW-1003">Cell membrane</keyword>
<evidence type="ECO:0000313" key="9">
    <source>
        <dbReference type="EMBL" id="VTM55118.1"/>
    </source>
</evidence>
<dbReference type="GO" id="GO:0006355">
    <property type="term" value="P:regulation of DNA-templated transcription"/>
    <property type="evidence" value="ECO:0007669"/>
    <property type="project" value="InterPro"/>
</dbReference>
<evidence type="ECO:0000256" key="4">
    <source>
        <dbReference type="ARBA" id="ARBA00022989"/>
    </source>
</evidence>
<dbReference type="GO" id="GO:0005886">
    <property type="term" value="C:plasma membrane"/>
    <property type="evidence" value="ECO:0007669"/>
    <property type="project" value="UniProtKB-SubCell"/>
</dbReference>
<feature type="coiled-coil region" evidence="6">
    <location>
        <begin position="36"/>
        <end position="70"/>
    </location>
</feature>
<dbReference type="InterPro" id="IPR014320">
    <property type="entry name" value="Phageshock_PspC"/>
</dbReference>
<dbReference type="EMBL" id="CABDVL010000003">
    <property type="protein sequence ID" value="VTM55118.1"/>
    <property type="molecule type" value="Genomic_DNA"/>
</dbReference>
<dbReference type="Pfam" id="PF06667">
    <property type="entry name" value="PspB"/>
    <property type="match status" value="1"/>
</dbReference>
<accession>A0A4P0Y001</accession>
<protein>
    <submittedName>
        <fullName evidence="9">Phage shock protein C</fullName>
    </submittedName>
</protein>
<evidence type="ECO:0000256" key="3">
    <source>
        <dbReference type="ARBA" id="ARBA00022692"/>
    </source>
</evidence>
<feature type="transmembrane region" description="Helical" evidence="7">
    <location>
        <begin position="114"/>
        <end position="139"/>
    </location>
</feature>
<dbReference type="PANTHER" id="PTHR33885:SF3">
    <property type="entry name" value="PHAGE SHOCK PROTEIN C"/>
    <property type="match status" value="1"/>
</dbReference>
<dbReference type="AlphaFoldDB" id="A0A4P0Y001"/>
<dbReference type="NCBIfam" id="NF007973">
    <property type="entry name" value="PRK10697.1"/>
    <property type="match status" value="1"/>
</dbReference>
<keyword evidence="6" id="KW-0175">Coiled coil</keyword>
<dbReference type="InterPro" id="IPR009554">
    <property type="entry name" value="Phageshock_PspB"/>
</dbReference>
<dbReference type="GO" id="GO:0009271">
    <property type="term" value="P:phage shock"/>
    <property type="evidence" value="ECO:0007669"/>
    <property type="project" value="InterPro"/>
</dbReference>
<feature type="transmembrane region" description="Helical" evidence="7">
    <location>
        <begin position="6"/>
        <end position="24"/>
    </location>
</feature>
<evidence type="ECO:0000259" key="8">
    <source>
        <dbReference type="Pfam" id="PF04024"/>
    </source>
</evidence>
<evidence type="ECO:0000256" key="5">
    <source>
        <dbReference type="ARBA" id="ARBA00023136"/>
    </source>
</evidence>
<dbReference type="InterPro" id="IPR052027">
    <property type="entry name" value="PspC"/>
</dbReference>
<dbReference type="Proteomes" id="UP000507695">
    <property type="component" value="Unassembled WGS sequence"/>
</dbReference>
<name>A0A4P0Y001_KLEPN</name>
<evidence type="ECO:0000256" key="1">
    <source>
        <dbReference type="ARBA" id="ARBA00004162"/>
    </source>
</evidence>
<reference evidence="9" key="1">
    <citation type="submission" date="2019-04" db="EMBL/GenBank/DDBJ databases">
        <authorList>
            <consortium name="Pathogen Informatics"/>
        </authorList>
    </citation>
    <scope>NUCLEOTIDE SEQUENCE</scope>
    <source>
        <strain evidence="9">NCTC9183</strain>
    </source>
</reference>
<organism evidence="9">
    <name type="scientific">Klebsiella pneumoniae</name>
    <dbReference type="NCBI Taxonomy" id="573"/>
    <lineage>
        <taxon>Bacteria</taxon>
        <taxon>Pseudomonadati</taxon>
        <taxon>Pseudomonadota</taxon>
        <taxon>Gammaproteobacteria</taxon>
        <taxon>Enterobacterales</taxon>
        <taxon>Enterobacteriaceae</taxon>
        <taxon>Klebsiella/Raoultella group</taxon>
        <taxon>Klebsiella</taxon>
        <taxon>Klebsiella pneumoniae complex</taxon>
    </lineage>
</organism>
<evidence type="ECO:0000256" key="6">
    <source>
        <dbReference type="SAM" id="Coils"/>
    </source>
</evidence>
<sequence>MSMLFLAIPLTLFVLFVLPVWLWLHYNNRGANGSLTQNEQQRLLQLTDDAKRMRERIQALEAILDARTSELEGQIMAGLDLNKKLWRIPQRGMVKGVCAGIAQHLDVPVKLVRLITVLAMIFGLFFFVLVAYIILTFALDPIPDSELYGHKAPSNGDLLAAVDAELASGEQRLREMERYVTSDTFTLRSRFRQL</sequence>
<dbReference type="NCBIfam" id="TIGR02978">
    <property type="entry name" value="phageshock_pspC"/>
    <property type="match status" value="1"/>
</dbReference>
<dbReference type="PANTHER" id="PTHR33885">
    <property type="entry name" value="PHAGE SHOCK PROTEIN C"/>
    <property type="match status" value="1"/>
</dbReference>
<keyword evidence="4 7" id="KW-1133">Transmembrane helix</keyword>
<dbReference type="Pfam" id="PF04024">
    <property type="entry name" value="PspC"/>
    <property type="match status" value="1"/>
</dbReference>
<dbReference type="NCBIfam" id="TIGR02976">
    <property type="entry name" value="phageshock_pspB"/>
    <property type="match status" value="1"/>
</dbReference>
<gene>
    <name evidence="9" type="primary">pspC</name>
    <name evidence="9" type="ORF">NCTC9183_03368</name>
</gene>
<comment type="subcellular location">
    <subcellularLocation>
        <location evidence="1">Cell membrane</location>
        <topology evidence="1">Single-pass membrane protein</topology>
    </subcellularLocation>
</comment>
<dbReference type="InterPro" id="IPR007168">
    <property type="entry name" value="Phageshock_PspC_N"/>
</dbReference>
<dbReference type="NCBIfam" id="NF006993">
    <property type="entry name" value="PRK09458.1"/>
    <property type="match status" value="1"/>
</dbReference>
<evidence type="ECO:0000256" key="2">
    <source>
        <dbReference type="ARBA" id="ARBA00022475"/>
    </source>
</evidence>
<feature type="domain" description="Phage shock protein PspC N-terminal" evidence="8">
    <location>
        <begin position="83"/>
        <end position="140"/>
    </location>
</feature>
<keyword evidence="5 7" id="KW-0472">Membrane</keyword>